<dbReference type="SUPFAM" id="SSF52540">
    <property type="entry name" value="P-loop containing nucleoside triphosphate hydrolases"/>
    <property type="match status" value="1"/>
</dbReference>
<comment type="caution">
    <text evidence="1">The sequence shown here is derived from an EMBL/GenBank/DDBJ whole genome shotgun (WGS) entry which is preliminary data.</text>
</comment>
<dbReference type="Proteomes" id="UP000005580">
    <property type="component" value="Unassembled WGS sequence"/>
</dbReference>
<keyword evidence="2" id="KW-1185">Reference proteome</keyword>
<proteinExistence type="predicted"/>
<evidence type="ECO:0000313" key="2">
    <source>
        <dbReference type="Proteomes" id="UP000005580"/>
    </source>
</evidence>
<dbReference type="HOGENOM" id="CLU_065155_3_1_10"/>
<dbReference type="eggNOG" id="COG0283">
    <property type="taxonomic scope" value="Bacteria"/>
</dbReference>
<dbReference type="STRING" id="28134.SAMN05444288_1576"/>
<dbReference type="AlphaFoldDB" id="E7RQ52"/>
<accession>E7RQ52</accession>
<organism evidence="1 2">
    <name type="scientific">Hoylesella oralis ATCC 33269</name>
    <dbReference type="NCBI Taxonomy" id="873533"/>
    <lineage>
        <taxon>Bacteria</taxon>
        <taxon>Pseudomonadati</taxon>
        <taxon>Bacteroidota</taxon>
        <taxon>Bacteroidia</taxon>
        <taxon>Bacteroidales</taxon>
        <taxon>Prevotellaceae</taxon>
        <taxon>Hoylesella</taxon>
    </lineage>
</organism>
<dbReference type="RefSeq" id="WP_004368586.1">
    <property type="nucleotide sequence ID" value="NZ_GL833118.1"/>
</dbReference>
<evidence type="ECO:0000313" key="1">
    <source>
        <dbReference type="EMBL" id="EFZ37245.1"/>
    </source>
</evidence>
<gene>
    <name evidence="1" type="ORF">HMPREF0663_11303</name>
</gene>
<dbReference type="Gene3D" id="3.40.50.300">
    <property type="entry name" value="P-loop containing nucleotide triphosphate hydrolases"/>
    <property type="match status" value="1"/>
</dbReference>
<dbReference type="EMBL" id="AEPE02000004">
    <property type="protein sequence ID" value="EFZ37245.1"/>
    <property type="molecule type" value="Genomic_DNA"/>
</dbReference>
<sequence length="209" mass="24434">MENNRKIIINIGRQIGSGGRVIAKLLANDFGCKFYDRELLNLAAKESGFCEKFFEQNDERKGFFKSLFHLHAPLIGDNNFYNNNFSQESLFRFQSDAIRKAADESSCVFVGRTADYVLRNYKNTVNIFITADLERRIQAVCKRHQFNEDAARKYIIDREDERSSYYNYYTGKKWGHSESYDLCINSSVLGIEETEKFIATFIRKKFNLE</sequence>
<dbReference type="InterPro" id="IPR027417">
    <property type="entry name" value="P-loop_NTPase"/>
</dbReference>
<name>E7RQ52_9BACT</name>
<reference evidence="1" key="1">
    <citation type="submission" date="2011-01" db="EMBL/GenBank/DDBJ databases">
        <authorList>
            <person name="Muzny D."/>
            <person name="Qin X."/>
            <person name="Buhay C."/>
            <person name="Dugan-Rocha S."/>
            <person name="Ding Y."/>
            <person name="Chen G."/>
            <person name="Hawes A."/>
            <person name="Holder M."/>
            <person name="Jhangiani S."/>
            <person name="Johnson A."/>
            <person name="Khan Z."/>
            <person name="Li Z."/>
            <person name="Liu W."/>
            <person name="Liu X."/>
            <person name="Perez L."/>
            <person name="Shen H."/>
            <person name="Wang Q."/>
            <person name="Watt J."/>
            <person name="Xi L."/>
            <person name="Xin Y."/>
            <person name="Zhou J."/>
            <person name="Deng J."/>
            <person name="Jiang H."/>
            <person name="Liu Y."/>
            <person name="Qu J."/>
            <person name="Song X.-Z."/>
            <person name="Zhang L."/>
            <person name="Villasana D."/>
            <person name="Johnson A."/>
            <person name="Liu J."/>
            <person name="Liyanage D."/>
            <person name="Lorensuhewa L."/>
            <person name="Robinson T."/>
            <person name="Song A."/>
            <person name="Song B.-B."/>
            <person name="Dinh H."/>
            <person name="Thornton R."/>
            <person name="Coyle M."/>
            <person name="Francisco L."/>
            <person name="Jackson L."/>
            <person name="Javaid M."/>
            <person name="Korchina V."/>
            <person name="Kovar C."/>
            <person name="Mata R."/>
            <person name="Mathew T."/>
            <person name="Ngo R."/>
            <person name="Nguyen L."/>
            <person name="Nguyen N."/>
            <person name="Okwuonu G."/>
            <person name="Ongeri F."/>
            <person name="Pham C."/>
            <person name="Simmons D."/>
            <person name="Wilczek-Boney K."/>
            <person name="Hale W."/>
            <person name="Jakkamsetti A."/>
            <person name="Pham P."/>
            <person name="Ruth R."/>
            <person name="San Lucas F."/>
            <person name="Warren J."/>
            <person name="Zhang J."/>
            <person name="Zhao Z."/>
            <person name="Zhou C."/>
            <person name="Zhu D."/>
            <person name="Lee S."/>
            <person name="Bess C."/>
            <person name="Blankenburg K."/>
            <person name="Forbes L."/>
            <person name="Fu Q."/>
            <person name="Gubbala S."/>
            <person name="Hirani K."/>
            <person name="Jayaseelan J.C."/>
            <person name="Lara F."/>
            <person name="Munidasa M."/>
            <person name="Palculict T."/>
            <person name="Patil S."/>
            <person name="Pu L.-L."/>
            <person name="Saada N."/>
            <person name="Tang L."/>
            <person name="Weissenberger G."/>
            <person name="Zhu Y."/>
            <person name="Hemphill L."/>
            <person name="Shang Y."/>
            <person name="Youmans B."/>
            <person name="Ayvaz T."/>
            <person name="Ross M."/>
            <person name="Santibanez J."/>
            <person name="Aqrawi P."/>
            <person name="Gross S."/>
            <person name="Joshi V."/>
            <person name="Fowler G."/>
            <person name="Nazareth L."/>
            <person name="Reid J."/>
            <person name="Worley K."/>
            <person name="Petrosino J."/>
            <person name="Highlander S."/>
            <person name="Gibbs R."/>
        </authorList>
    </citation>
    <scope>NUCLEOTIDE SEQUENCE [LARGE SCALE GENOMIC DNA]</scope>
    <source>
        <strain evidence="1">ATCC 33269</strain>
    </source>
</reference>
<protein>
    <recommendedName>
        <fullName evidence="3">Cytidylate kinase</fullName>
    </recommendedName>
</protein>
<evidence type="ECO:0008006" key="3">
    <source>
        <dbReference type="Google" id="ProtNLM"/>
    </source>
</evidence>
<dbReference type="Pfam" id="PF13189">
    <property type="entry name" value="Cytidylate_kin2"/>
    <property type="match status" value="1"/>
</dbReference>